<dbReference type="RefSeq" id="WP_256762869.1">
    <property type="nucleotide sequence ID" value="NZ_JANIGO010000001.1"/>
</dbReference>
<dbReference type="SUPFAM" id="SSF46785">
    <property type="entry name" value="Winged helix' DNA-binding domain"/>
    <property type="match status" value="1"/>
</dbReference>
<evidence type="ECO:0000256" key="4">
    <source>
        <dbReference type="ARBA" id="ARBA00023163"/>
    </source>
</evidence>
<keyword evidence="2" id="KW-0805">Transcription regulation</keyword>
<dbReference type="InterPro" id="IPR000847">
    <property type="entry name" value="LysR_HTH_N"/>
</dbReference>
<evidence type="ECO:0000313" key="6">
    <source>
        <dbReference type="EMBL" id="MCQ8895196.1"/>
    </source>
</evidence>
<protein>
    <submittedName>
        <fullName evidence="6">LysR substrate-binding domain-containing protein</fullName>
    </submittedName>
</protein>
<keyword evidence="3" id="KW-0238">DNA-binding</keyword>
<evidence type="ECO:0000256" key="2">
    <source>
        <dbReference type="ARBA" id="ARBA00023015"/>
    </source>
</evidence>
<dbReference type="PANTHER" id="PTHR30126:SF2">
    <property type="entry name" value="HTH-TYPE TRANSCRIPTIONAL REGULATOR YJIE"/>
    <property type="match status" value="1"/>
</dbReference>
<keyword evidence="7" id="KW-1185">Reference proteome</keyword>
<evidence type="ECO:0000313" key="7">
    <source>
        <dbReference type="Proteomes" id="UP001204142"/>
    </source>
</evidence>
<dbReference type="Pfam" id="PF03466">
    <property type="entry name" value="LysR_substrate"/>
    <property type="match status" value="1"/>
</dbReference>
<dbReference type="SUPFAM" id="SSF53850">
    <property type="entry name" value="Periplasmic binding protein-like II"/>
    <property type="match status" value="1"/>
</dbReference>
<dbReference type="Pfam" id="PF00126">
    <property type="entry name" value="HTH_1"/>
    <property type="match status" value="1"/>
</dbReference>
<reference evidence="6 7" key="1">
    <citation type="submission" date="2022-07" db="EMBL/GenBank/DDBJ databases">
        <authorList>
            <person name="Xamxidin M."/>
            <person name="Wu M."/>
        </authorList>
    </citation>
    <scope>NUCLEOTIDE SEQUENCE [LARGE SCALE GENOMIC DNA]</scope>
    <source>
        <strain evidence="6 7">NBRC 111650</strain>
    </source>
</reference>
<proteinExistence type="inferred from homology"/>
<sequence>METKWLEDFITLAQTKNFSKAANLRCVTQPAFSRRIQALEGWLGCELIDRGAYPTRLSAQGEVFYEQALVMLEQIRQARTVVRGGAAQNRKQVRLVVPHTLACSKVPHWVQTLQHRMADQVRDLSFQLTASNVHDAVLHFTDGACDFLACYHHSREPIELDPARYEYKVLGTEPFMPFSKAGSSGEPVFALNHLAPLPVPVLSYSRHAYLSRMVDIALAAGPVFLQQSVFETDMSESLKAMCEEGVGVAWLPGSVVGQSARLAPMDGPYRTEMEIRLYRRNPKNRDAGVAQDHLDLVWHLWPDSHSG</sequence>
<dbReference type="PANTHER" id="PTHR30126">
    <property type="entry name" value="HTH-TYPE TRANSCRIPTIONAL REGULATOR"/>
    <property type="match status" value="1"/>
</dbReference>
<dbReference type="PROSITE" id="PS50931">
    <property type="entry name" value="HTH_LYSR"/>
    <property type="match status" value="1"/>
</dbReference>
<comment type="caution">
    <text evidence="6">The sequence shown here is derived from an EMBL/GenBank/DDBJ whole genome shotgun (WGS) entry which is preliminary data.</text>
</comment>
<evidence type="ECO:0000259" key="5">
    <source>
        <dbReference type="PROSITE" id="PS50931"/>
    </source>
</evidence>
<dbReference type="Proteomes" id="UP001204142">
    <property type="component" value="Unassembled WGS sequence"/>
</dbReference>
<dbReference type="Gene3D" id="3.40.190.10">
    <property type="entry name" value="Periplasmic binding protein-like II"/>
    <property type="match status" value="2"/>
</dbReference>
<keyword evidence="4" id="KW-0804">Transcription</keyword>
<dbReference type="InterPro" id="IPR005119">
    <property type="entry name" value="LysR_subst-bd"/>
</dbReference>
<organism evidence="6 7">
    <name type="scientific">Limnobacter humi</name>
    <dbReference type="NCBI Taxonomy" id="1778671"/>
    <lineage>
        <taxon>Bacteria</taxon>
        <taxon>Pseudomonadati</taxon>
        <taxon>Pseudomonadota</taxon>
        <taxon>Betaproteobacteria</taxon>
        <taxon>Burkholderiales</taxon>
        <taxon>Burkholderiaceae</taxon>
        <taxon>Limnobacter</taxon>
    </lineage>
</organism>
<dbReference type="InterPro" id="IPR036388">
    <property type="entry name" value="WH-like_DNA-bd_sf"/>
</dbReference>
<comment type="similarity">
    <text evidence="1">Belongs to the LysR transcriptional regulatory family.</text>
</comment>
<dbReference type="EMBL" id="JANIGO010000001">
    <property type="protein sequence ID" value="MCQ8895196.1"/>
    <property type="molecule type" value="Genomic_DNA"/>
</dbReference>
<accession>A0ABT1WCF6</accession>
<feature type="domain" description="HTH lysR-type" evidence="5">
    <location>
        <begin position="1"/>
        <end position="58"/>
    </location>
</feature>
<evidence type="ECO:0000256" key="1">
    <source>
        <dbReference type="ARBA" id="ARBA00009437"/>
    </source>
</evidence>
<dbReference type="Gene3D" id="1.10.10.10">
    <property type="entry name" value="Winged helix-like DNA-binding domain superfamily/Winged helix DNA-binding domain"/>
    <property type="match status" value="1"/>
</dbReference>
<gene>
    <name evidence="6" type="ORF">NQT62_01935</name>
</gene>
<dbReference type="PRINTS" id="PR00039">
    <property type="entry name" value="HTHLYSR"/>
</dbReference>
<name>A0ABT1WCF6_9BURK</name>
<dbReference type="InterPro" id="IPR036390">
    <property type="entry name" value="WH_DNA-bd_sf"/>
</dbReference>
<evidence type="ECO:0000256" key="3">
    <source>
        <dbReference type="ARBA" id="ARBA00023125"/>
    </source>
</evidence>